<dbReference type="Pfam" id="PF07978">
    <property type="entry name" value="NIPSNAP"/>
    <property type="match status" value="1"/>
</dbReference>
<keyword evidence="3" id="KW-1185">Reference proteome</keyword>
<feature type="domain" description="NIPSNAP" evidence="1">
    <location>
        <begin position="9"/>
        <end position="105"/>
    </location>
</feature>
<dbReference type="SUPFAM" id="SSF54909">
    <property type="entry name" value="Dimeric alpha+beta barrel"/>
    <property type="match status" value="1"/>
</dbReference>
<protein>
    <submittedName>
        <fullName evidence="2">NIPSNAP family protein</fullName>
    </submittedName>
</protein>
<dbReference type="InterPro" id="IPR012577">
    <property type="entry name" value="NIPSNAP"/>
</dbReference>
<dbReference type="RefSeq" id="WP_270110885.1">
    <property type="nucleotide sequence ID" value="NZ_JAPZVP010000011.1"/>
</dbReference>
<dbReference type="EMBL" id="JAPZVP010000011">
    <property type="protein sequence ID" value="MDA1360924.1"/>
    <property type="molecule type" value="Genomic_DNA"/>
</dbReference>
<organism evidence="2 3">
    <name type="scientific">Glycomyces luteolus</name>
    <dbReference type="NCBI Taxonomy" id="2670330"/>
    <lineage>
        <taxon>Bacteria</taxon>
        <taxon>Bacillati</taxon>
        <taxon>Actinomycetota</taxon>
        <taxon>Actinomycetes</taxon>
        <taxon>Glycomycetales</taxon>
        <taxon>Glycomycetaceae</taxon>
        <taxon>Glycomyces</taxon>
    </lineage>
</organism>
<sequence>MTAPGATVFELRQYTLCTGRRDDLIELFDREFIESQEATGMWIVGQFRDLDRPDRFVWVRGFRDMASRADALTDFYTGPVWKEHSGAANATMIDSGNVLLLRPAAPWAGFPRPRHARPGLRDRPAPTRLTAAVHRVDADSAEATAERVRAALGDRLAACLVTEPAENTFPALPVRTGEHVLVWFAAGEIDAPERIAPELMQTLRLASTARSQLR</sequence>
<name>A0A9X3PAA3_9ACTN</name>
<comment type="caution">
    <text evidence="2">The sequence shown here is derived from an EMBL/GenBank/DDBJ whole genome shotgun (WGS) entry which is preliminary data.</text>
</comment>
<dbReference type="Proteomes" id="UP001146067">
    <property type="component" value="Unassembled WGS sequence"/>
</dbReference>
<reference evidence="2" key="1">
    <citation type="submission" date="2022-12" db="EMBL/GenBank/DDBJ databases">
        <title>Gycomyces niveus sp.nov.,a novel actinomycete isolated from soil in Shouguan.</title>
        <authorList>
            <person name="Yang X."/>
        </authorList>
    </citation>
    <scope>NUCLEOTIDE SEQUENCE</scope>
    <source>
        <strain evidence="2">NEAU-A15</strain>
    </source>
</reference>
<evidence type="ECO:0000259" key="1">
    <source>
        <dbReference type="Pfam" id="PF07978"/>
    </source>
</evidence>
<accession>A0A9X3PAA3</accession>
<proteinExistence type="predicted"/>
<gene>
    <name evidence="2" type="ORF">O1R50_14935</name>
</gene>
<dbReference type="InterPro" id="IPR011008">
    <property type="entry name" value="Dimeric_a/b-barrel"/>
</dbReference>
<evidence type="ECO:0000313" key="3">
    <source>
        <dbReference type="Proteomes" id="UP001146067"/>
    </source>
</evidence>
<dbReference type="AlphaFoldDB" id="A0A9X3PAA3"/>
<evidence type="ECO:0000313" key="2">
    <source>
        <dbReference type="EMBL" id="MDA1360924.1"/>
    </source>
</evidence>
<dbReference type="Gene3D" id="3.30.70.100">
    <property type="match status" value="1"/>
</dbReference>